<feature type="non-terminal residue" evidence="2">
    <location>
        <position position="88"/>
    </location>
</feature>
<gene>
    <name evidence="2" type="ORF">KI387_015882</name>
</gene>
<evidence type="ECO:0000256" key="1">
    <source>
        <dbReference type="SAM" id="MobiDB-lite"/>
    </source>
</evidence>
<feature type="compositionally biased region" description="Basic and acidic residues" evidence="1">
    <location>
        <begin position="32"/>
        <end position="44"/>
    </location>
</feature>
<comment type="caution">
    <text evidence="2">The sequence shown here is derived from an EMBL/GenBank/DDBJ whole genome shotgun (WGS) entry which is preliminary data.</text>
</comment>
<feature type="compositionally biased region" description="Basic and acidic residues" evidence="1">
    <location>
        <begin position="52"/>
        <end position="62"/>
    </location>
</feature>
<dbReference type="AlphaFoldDB" id="A0AA38LDM4"/>
<evidence type="ECO:0000313" key="2">
    <source>
        <dbReference type="EMBL" id="KAH9321243.1"/>
    </source>
</evidence>
<organism evidence="2 3">
    <name type="scientific">Taxus chinensis</name>
    <name type="common">Chinese yew</name>
    <name type="synonym">Taxus wallichiana var. chinensis</name>
    <dbReference type="NCBI Taxonomy" id="29808"/>
    <lineage>
        <taxon>Eukaryota</taxon>
        <taxon>Viridiplantae</taxon>
        <taxon>Streptophyta</taxon>
        <taxon>Embryophyta</taxon>
        <taxon>Tracheophyta</taxon>
        <taxon>Spermatophyta</taxon>
        <taxon>Pinopsida</taxon>
        <taxon>Pinidae</taxon>
        <taxon>Conifers II</taxon>
        <taxon>Cupressales</taxon>
        <taxon>Taxaceae</taxon>
        <taxon>Taxus</taxon>
    </lineage>
</organism>
<evidence type="ECO:0000313" key="3">
    <source>
        <dbReference type="Proteomes" id="UP000824469"/>
    </source>
</evidence>
<protein>
    <submittedName>
        <fullName evidence="2">Uncharacterized protein</fullName>
    </submittedName>
</protein>
<dbReference type="EMBL" id="JAHRHJ020000003">
    <property type="protein sequence ID" value="KAH9321243.1"/>
    <property type="molecule type" value="Genomic_DNA"/>
</dbReference>
<name>A0AA38LDM4_TAXCH</name>
<accession>A0AA38LDM4</accession>
<keyword evidence="3" id="KW-1185">Reference proteome</keyword>
<reference evidence="2 3" key="1">
    <citation type="journal article" date="2021" name="Nat. Plants">
        <title>The Taxus genome provides insights into paclitaxel biosynthesis.</title>
        <authorList>
            <person name="Xiong X."/>
            <person name="Gou J."/>
            <person name="Liao Q."/>
            <person name="Li Y."/>
            <person name="Zhou Q."/>
            <person name="Bi G."/>
            <person name="Li C."/>
            <person name="Du R."/>
            <person name="Wang X."/>
            <person name="Sun T."/>
            <person name="Guo L."/>
            <person name="Liang H."/>
            <person name="Lu P."/>
            <person name="Wu Y."/>
            <person name="Zhang Z."/>
            <person name="Ro D.K."/>
            <person name="Shang Y."/>
            <person name="Huang S."/>
            <person name="Yan J."/>
        </authorList>
    </citation>
    <scope>NUCLEOTIDE SEQUENCE [LARGE SCALE GENOMIC DNA]</scope>
    <source>
        <strain evidence="2">Ta-2019</strain>
    </source>
</reference>
<feature type="region of interest" description="Disordered" evidence="1">
    <location>
        <begin position="1"/>
        <end position="88"/>
    </location>
</feature>
<sequence>MSTNDAGKEQSTRLEGKMVSREAKRLPIVNREQPKILQHKENKQRSSTQTQHRTDWRNKPIEIKAQLSCNNTSSDTMKNLPAGSSTGR</sequence>
<dbReference type="Proteomes" id="UP000824469">
    <property type="component" value="Unassembled WGS sequence"/>
</dbReference>
<feature type="compositionally biased region" description="Basic and acidic residues" evidence="1">
    <location>
        <begin position="1"/>
        <end position="25"/>
    </location>
</feature>
<proteinExistence type="predicted"/>
<feature type="compositionally biased region" description="Polar residues" evidence="1">
    <location>
        <begin position="67"/>
        <end position="88"/>
    </location>
</feature>